<proteinExistence type="predicted"/>
<name>A0A7R7ZRH7_ASPCH</name>
<dbReference type="RefSeq" id="XP_043139278.1">
    <property type="nucleotide sequence ID" value="XM_043281838.1"/>
</dbReference>
<dbReference type="InterPro" id="IPR029476">
    <property type="entry name" value="DNase_NucA_NucB"/>
</dbReference>
<feature type="compositionally biased region" description="Acidic residues" evidence="1">
    <location>
        <begin position="449"/>
        <end position="464"/>
    </location>
</feature>
<evidence type="ECO:0000313" key="5">
    <source>
        <dbReference type="Proteomes" id="UP000637239"/>
    </source>
</evidence>
<protein>
    <recommendedName>
        <fullName evidence="3">Deoxyribonuclease NucA/NucB domain-containing protein</fullName>
    </recommendedName>
</protein>
<organism evidence="4 5">
    <name type="scientific">Aspergillus chevalieri</name>
    <name type="common">Eurotium chevalieri</name>
    <dbReference type="NCBI Taxonomy" id="182096"/>
    <lineage>
        <taxon>Eukaryota</taxon>
        <taxon>Fungi</taxon>
        <taxon>Dikarya</taxon>
        <taxon>Ascomycota</taxon>
        <taxon>Pezizomycotina</taxon>
        <taxon>Eurotiomycetes</taxon>
        <taxon>Eurotiomycetidae</taxon>
        <taxon>Eurotiales</taxon>
        <taxon>Aspergillaceae</taxon>
        <taxon>Aspergillus</taxon>
        <taxon>Aspergillus subgen. Aspergillus</taxon>
    </lineage>
</organism>
<feature type="region of interest" description="Disordered" evidence="1">
    <location>
        <begin position="444"/>
        <end position="491"/>
    </location>
</feature>
<reference evidence="4" key="2">
    <citation type="submission" date="2021-02" db="EMBL/GenBank/DDBJ databases">
        <title>Aspergillus chevalieri M1 genome sequence.</title>
        <authorList>
            <person name="Kadooka C."/>
            <person name="Mori K."/>
            <person name="Futagami T."/>
        </authorList>
    </citation>
    <scope>NUCLEOTIDE SEQUENCE</scope>
    <source>
        <strain evidence="4">M1</strain>
    </source>
</reference>
<feature type="domain" description="Deoxyribonuclease NucA/NucB" evidence="3">
    <location>
        <begin position="39"/>
        <end position="139"/>
    </location>
</feature>
<accession>A0A7R7ZRH7</accession>
<dbReference type="AlphaFoldDB" id="A0A7R7ZRH7"/>
<dbReference type="Proteomes" id="UP000637239">
    <property type="component" value="Chromosome 6"/>
</dbReference>
<feature type="compositionally biased region" description="Basic and acidic residues" evidence="1">
    <location>
        <begin position="319"/>
        <end position="348"/>
    </location>
</feature>
<feature type="signal peptide" evidence="2">
    <location>
        <begin position="1"/>
        <end position="20"/>
    </location>
</feature>
<feature type="region of interest" description="Disordered" evidence="1">
    <location>
        <begin position="319"/>
        <end position="397"/>
    </location>
</feature>
<reference evidence="4" key="1">
    <citation type="submission" date="2021-01" db="EMBL/GenBank/DDBJ databases">
        <authorList>
            <consortium name="Aspergillus chevalieri M1 genome sequencing consortium"/>
            <person name="Kazuki M."/>
            <person name="Futagami T."/>
        </authorList>
    </citation>
    <scope>NUCLEOTIDE SEQUENCE</scope>
    <source>
        <strain evidence="4">M1</strain>
    </source>
</reference>
<sequence length="502" mass="57459">MRQFIFFLALFGALVGEIFAQQEVVFDCSQMPSVCTNMCWGIYCAFGNHNSEALLTYDAPDEETARQRRISAGCNPSGNRCGGGPPDANSCDEYPFATTREADQVAQVNRCVPQTENSHQGQRLQELYSRLNAPEQFIIGLTHTDAAGVQFCNYNDACENDGMIYQEDDVAPNPPNNAAVRLKYRYLLESGVEYISHVDSPAGKMVKRLVAVEGNETEATDGEEDPDGWVWVEDYIYRRLAQDGDEEDPDWVPDYIYRQDAQDETKADTGKDGEDPDWVVDYIYRRQENETETEALDGEGEEEGPDWVADYIYRRRAQVKESDDDTVHEKDQDWVPDYIYRRDAKAEQSEAPTGTDDSDEDPSKWQWVEQYIYRRDAQEEEDETGVVDGEGKGEDPDWVVDYIYRRHAQKDETRTNLGPVSGEEGLKEEEDSDWVVDYIYRRQAGDGTETVDGEGEGEGEDPDWIVDYIYRRQGEGDEKRPVDEKGQGEESDWVVDYIYRRD</sequence>
<gene>
    <name evidence="4" type="ORF">ACHE_60642A</name>
</gene>
<feature type="region of interest" description="Disordered" evidence="1">
    <location>
        <begin position="410"/>
        <end position="429"/>
    </location>
</feature>
<dbReference type="EMBL" id="AP024421">
    <property type="protein sequence ID" value="BCR90756.1"/>
    <property type="molecule type" value="Genomic_DNA"/>
</dbReference>
<evidence type="ECO:0000256" key="2">
    <source>
        <dbReference type="SAM" id="SignalP"/>
    </source>
</evidence>
<feature type="compositionally biased region" description="Basic and acidic residues" evidence="1">
    <location>
        <begin position="469"/>
        <end position="488"/>
    </location>
</feature>
<evidence type="ECO:0000256" key="1">
    <source>
        <dbReference type="SAM" id="MobiDB-lite"/>
    </source>
</evidence>
<dbReference type="KEGG" id="ache:ACHE_60642A"/>
<evidence type="ECO:0000259" key="3">
    <source>
        <dbReference type="Pfam" id="PF14040"/>
    </source>
</evidence>
<evidence type="ECO:0000313" key="4">
    <source>
        <dbReference type="EMBL" id="BCR90756.1"/>
    </source>
</evidence>
<feature type="chain" id="PRO_5030923865" description="Deoxyribonuclease NucA/NucB domain-containing protein" evidence="2">
    <location>
        <begin position="21"/>
        <end position="502"/>
    </location>
</feature>
<keyword evidence="5" id="KW-1185">Reference proteome</keyword>
<keyword evidence="2" id="KW-0732">Signal</keyword>
<dbReference type="GeneID" id="66985114"/>
<dbReference type="Pfam" id="PF14040">
    <property type="entry name" value="DNase_NucA_NucB"/>
    <property type="match status" value="1"/>
</dbReference>